<feature type="signal peptide" evidence="1">
    <location>
        <begin position="1"/>
        <end position="27"/>
    </location>
</feature>
<dbReference type="Proteomes" id="UP001445076">
    <property type="component" value="Unassembled WGS sequence"/>
</dbReference>
<proteinExistence type="predicted"/>
<reference evidence="2 3" key="1">
    <citation type="journal article" date="2024" name="BMC Genomics">
        <title>Genome assembly of redclaw crayfish (Cherax quadricarinatus) provides insights into its immune adaptation and hypoxia tolerance.</title>
        <authorList>
            <person name="Liu Z."/>
            <person name="Zheng J."/>
            <person name="Li H."/>
            <person name="Fang K."/>
            <person name="Wang S."/>
            <person name="He J."/>
            <person name="Zhou D."/>
            <person name="Weng S."/>
            <person name="Chi M."/>
            <person name="Gu Z."/>
            <person name="He J."/>
            <person name="Li F."/>
            <person name="Wang M."/>
        </authorList>
    </citation>
    <scope>NUCLEOTIDE SEQUENCE [LARGE SCALE GENOMIC DNA]</scope>
    <source>
        <strain evidence="2">ZL_2023a</strain>
    </source>
</reference>
<protein>
    <submittedName>
        <fullName evidence="2">Uncharacterized protein</fullName>
    </submittedName>
</protein>
<accession>A0AAW0WCU6</accession>
<keyword evidence="1" id="KW-0732">Signal</keyword>
<evidence type="ECO:0000313" key="2">
    <source>
        <dbReference type="EMBL" id="KAK8729382.1"/>
    </source>
</evidence>
<sequence length="202" mass="22986">MDTSGRLTVSRATWVLIAVSVITMASNTLVPNIPDSVTLENTSLYNLWQHALRYQVDDQNQELRSDAPGPKTILSTNSFKMINLVPMDSPHPLYSNSFIDLRTEFLRDYMISESVSPSDERMQQPEGLSVNNLNGKTLTFKKNSKGDISVEGVPVEDVKKVSDEHYVYSLSDFLFNHEERVREAHQRLLQKQPRIPFGEVPF</sequence>
<feature type="chain" id="PRO_5043889401" evidence="1">
    <location>
        <begin position="28"/>
        <end position="202"/>
    </location>
</feature>
<organism evidence="2 3">
    <name type="scientific">Cherax quadricarinatus</name>
    <name type="common">Australian red claw crayfish</name>
    <dbReference type="NCBI Taxonomy" id="27406"/>
    <lineage>
        <taxon>Eukaryota</taxon>
        <taxon>Metazoa</taxon>
        <taxon>Ecdysozoa</taxon>
        <taxon>Arthropoda</taxon>
        <taxon>Crustacea</taxon>
        <taxon>Multicrustacea</taxon>
        <taxon>Malacostraca</taxon>
        <taxon>Eumalacostraca</taxon>
        <taxon>Eucarida</taxon>
        <taxon>Decapoda</taxon>
        <taxon>Pleocyemata</taxon>
        <taxon>Astacidea</taxon>
        <taxon>Parastacoidea</taxon>
        <taxon>Parastacidae</taxon>
        <taxon>Cherax</taxon>
    </lineage>
</organism>
<comment type="caution">
    <text evidence="2">The sequence shown here is derived from an EMBL/GenBank/DDBJ whole genome shotgun (WGS) entry which is preliminary data.</text>
</comment>
<gene>
    <name evidence="2" type="ORF">OTU49_008799</name>
</gene>
<keyword evidence="3" id="KW-1185">Reference proteome</keyword>
<evidence type="ECO:0000256" key="1">
    <source>
        <dbReference type="SAM" id="SignalP"/>
    </source>
</evidence>
<name>A0AAW0WCU6_CHEQU</name>
<dbReference type="AlphaFoldDB" id="A0AAW0WCU6"/>
<evidence type="ECO:0000313" key="3">
    <source>
        <dbReference type="Proteomes" id="UP001445076"/>
    </source>
</evidence>
<dbReference type="EMBL" id="JARKIK010000068">
    <property type="protein sequence ID" value="KAK8729382.1"/>
    <property type="molecule type" value="Genomic_DNA"/>
</dbReference>